<dbReference type="EMBL" id="JAGWCR010000008">
    <property type="protein sequence ID" value="MBS3650139.1"/>
    <property type="molecule type" value="Genomic_DNA"/>
</dbReference>
<proteinExistence type="predicted"/>
<comment type="caution">
    <text evidence="2">The sequence shown here is derived from an EMBL/GenBank/DDBJ whole genome shotgun (WGS) entry which is preliminary data.</text>
</comment>
<dbReference type="RefSeq" id="WP_188255691.1">
    <property type="nucleotide sequence ID" value="NZ_JABVCF010000008.1"/>
</dbReference>
<dbReference type="InterPro" id="IPR038696">
    <property type="entry name" value="IalB_sf"/>
</dbReference>
<dbReference type="Gene3D" id="2.60.40.1880">
    <property type="entry name" value="Invasion associated locus B (IalB) protein"/>
    <property type="match status" value="1"/>
</dbReference>
<accession>A0A942DXS3</accession>
<keyword evidence="1" id="KW-0732">Signal</keyword>
<feature type="signal peptide" evidence="1">
    <location>
        <begin position="1"/>
        <end position="33"/>
    </location>
</feature>
<dbReference type="Proteomes" id="UP000680348">
    <property type="component" value="Unassembled WGS sequence"/>
</dbReference>
<keyword evidence="3" id="KW-1185">Reference proteome</keyword>
<reference evidence="2" key="1">
    <citation type="submission" date="2021-04" db="EMBL/GenBank/DDBJ databases">
        <title>Pseudaminobacter soli sp. nov., isolated from paddy soil contaminated by heavy metals.</title>
        <authorList>
            <person name="Zhang K."/>
        </authorList>
    </citation>
    <scope>NUCLEOTIDE SEQUENCE</scope>
    <source>
        <strain evidence="2">19-2017</strain>
    </source>
</reference>
<dbReference type="InterPro" id="IPR010642">
    <property type="entry name" value="Invasion_prot_B"/>
</dbReference>
<dbReference type="PROSITE" id="PS51257">
    <property type="entry name" value="PROKAR_LIPOPROTEIN"/>
    <property type="match status" value="1"/>
</dbReference>
<evidence type="ECO:0000313" key="2">
    <source>
        <dbReference type="EMBL" id="MBS3650139.1"/>
    </source>
</evidence>
<sequence>MPGAIGRVAALAARAVTAMVLAGLVLGCSQASAQQDGEAQAPARPGWNLNCSGPAGDAELTCTLTQRLVLKGKGQRVLTAVVNSQDGKPVLSLGLPHGLDLPKGVSLWVDEAPRQSFEIATADQKGSYAVIGLDHKLLAALRKGKLLNVAVKAYAGEEIILQLSLESFSAGFARL</sequence>
<evidence type="ECO:0000256" key="1">
    <source>
        <dbReference type="SAM" id="SignalP"/>
    </source>
</evidence>
<gene>
    <name evidence="2" type="ORF">KEU06_16115</name>
</gene>
<dbReference type="Pfam" id="PF06776">
    <property type="entry name" value="IalB"/>
    <property type="match status" value="1"/>
</dbReference>
<protein>
    <submittedName>
        <fullName evidence="2">Invasion associated locus B family protein</fullName>
    </submittedName>
</protein>
<dbReference type="AlphaFoldDB" id="A0A942DXS3"/>
<organism evidence="2 3">
    <name type="scientific">Pseudaminobacter soli</name>
    <name type="common">ex Zhang et al. 2022</name>
    <dbReference type="NCBI Taxonomy" id="2831468"/>
    <lineage>
        <taxon>Bacteria</taxon>
        <taxon>Pseudomonadati</taxon>
        <taxon>Pseudomonadota</taxon>
        <taxon>Alphaproteobacteria</taxon>
        <taxon>Hyphomicrobiales</taxon>
        <taxon>Phyllobacteriaceae</taxon>
        <taxon>Pseudaminobacter</taxon>
    </lineage>
</organism>
<feature type="chain" id="PRO_5037819236" evidence="1">
    <location>
        <begin position="34"/>
        <end position="175"/>
    </location>
</feature>
<evidence type="ECO:0000313" key="3">
    <source>
        <dbReference type="Proteomes" id="UP000680348"/>
    </source>
</evidence>
<name>A0A942DXS3_9HYPH</name>